<keyword evidence="5" id="KW-1185">Reference proteome</keyword>
<evidence type="ECO:0000259" key="3">
    <source>
        <dbReference type="Pfam" id="PF03469"/>
    </source>
</evidence>
<sequence>MSLTEEMGAVGLLEMGEDKGGNNTSRLPEIILEKKTEKRSMDARLKIQMDQQKMHSRQRKEMEKKIEEMREQLAKEQNSDAKKLQKDLEADKEHFQNMAASIAYDSQEGKRKLADFYDGCKTAILEDFIPNKLFGQIDLGAIRTAYEEKYGIKPDHRPSSKNIEAKEAYKTCKQLQNELCGTYERGGPLWEWQPKRRKTQDGEWETYFDKEDKVYIDIANEWGATLADLVYEERVLIHDHDIPYVSRKPWNDEEKRKLTPAEIVEILTDKIFKLSSKKRKVA</sequence>
<name>A0AAE0LJG9_9CHLO</name>
<comment type="caution">
    <text evidence="4">The sequence shown here is derived from an EMBL/GenBank/DDBJ whole genome shotgun (WGS) entry which is preliminary data.</text>
</comment>
<feature type="domain" description="Factor of DNA methylation 1-5/IDN2" evidence="3">
    <location>
        <begin position="160"/>
        <end position="274"/>
    </location>
</feature>
<dbReference type="Proteomes" id="UP001190700">
    <property type="component" value="Unassembled WGS sequence"/>
</dbReference>
<evidence type="ECO:0000313" key="5">
    <source>
        <dbReference type="Proteomes" id="UP001190700"/>
    </source>
</evidence>
<evidence type="ECO:0000313" key="4">
    <source>
        <dbReference type="EMBL" id="KAK3287135.1"/>
    </source>
</evidence>
<proteinExistence type="predicted"/>
<evidence type="ECO:0000256" key="2">
    <source>
        <dbReference type="SAM" id="MobiDB-lite"/>
    </source>
</evidence>
<gene>
    <name evidence="4" type="ORF">CYMTET_5339</name>
</gene>
<dbReference type="InterPro" id="IPR005379">
    <property type="entry name" value="FDM1-5/IDN2_XH"/>
</dbReference>
<feature type="coiled-coil region" evidence="1">
    <location>
        <begin position="52"/>
        <end position="94"/>
    </location>
</feature>
<reference evidence="4 5" key="1">
    <citation type="journal article" date="2015" name="Genome Biol. Evol.">
        <title>Comparative Genomics of a Bacterivorous Green Alga Reveals Evolutionary Causalities and Consequences of Phago-Mixotrophic Mode of Nutrition.</title>
        <authorList>
            <person name="Burns J.A."/>
            <person name="Paasch A."/>
            <person name="Narechania A."/>
            <person name="Kim E."/>
        </authorList>
    </citation>
    <scope>NUCLEOTIDE SEQUENCE [LARGE SCALE GENOMIC DNA]</scope>
    <source>
        <strain evidence="4 5">PLY_AMNH</strain>
    </source>
</reference>
<dbReference type="Pfam" id="PF03469">
    <property type="entry name" value="XH"/>
    <property type="match status" value="1"/>
</dbReference>
<keyword evidence="1" id="KW-0175">Coiled coil</keyword>
<dbReference type="EMBL" id="LGRX02000991">
    <property type="protein sequence ID" value="KAK3287135.1"/>
    <property type="molecule type" value="Genomic_DNA"/>
</dbReference>
<organism evidence="4 5">
    <name type="scientific">Cymbomonas tetramitiformis</name>
    <dbReference type="NCBI Taxonomy" id="36881"/>
    <lineage>
        <taxon>Eukaryota</taxon>
        <taxon>Viridiplantae</taxon>
        <taxon>Chlorophyta</taxon>
        <taxon>Pyramimonadophyceae</taxon>
        <taxon>Pyramimonadales</taxon>
        <taxon>Pyramimonadaceae</taxon>
        <taxon>Cymbomonas</taxon>
    </lineage>
</organism>
<accession>A0AAE0LJG9</accession>
<dbReference type="AlphaFoldDB" id="A0AAE0LJG9"/>
<feature type="region of interest" description="Disordered" evidence="2">
    <location>
        <begin position="13"/>
        <end position="35"/>
    </location>
</feature>
<evidence type="ECO:0000256" key="1">
    <source>
        <dbReference type="SAM" id="Coils"/>
    </source>
</evidence>
<protein>
    <recommendedName>
        <fullName evidence="3">Factor of DNA methylation 1-5/IDN2 domain-containing protein</fullName>
    </recommendedName>
</protein>